<feature type="domain" description="HAMP" evidence="12">
    <location>
        <begin position="202"/>
        <end position="257"/>
    </location>
</feature>
<keyword evidence="5" id="KW-0808">Transferase</keyword>
<feature type="transmembrane region" description="Helical" evidence="10">
    <location>
        <begin position="175"/>
        <end position="200"/>
    </location>
</feature>
<dbReference type="Pfam" id="PF02518">
    <property type="entry name" value="HATPase_c"/>
    <property type="match status" value="1"/>
</dbReference>
<dbReference type="GO" id="GO:0005524">
    <property type="term" value="F:ATP binding"/>
    <property type="evidence" value="ECO:0007669"/>
    <property type="project" value="UniProtKB-KW"/>
</dbReference>
<evidence type="ECO:0000256" key="5">
    <source>
        <dbReference type="ARBA" id="ARBA00022679"/>
    </source>
</evidence>
<dbReference type="PANTHER" id="PTHR44936">
    <property type="entry name" value="SENSOR PROTEIN CREC"/>
    <property type="match status" value="1"/>
</dbReference>
<sequence length="502" mass="54845">MTETGETPRSGANDPVAPAPQRRPWRAGLSGKLLFLTILFVMVSEILIYVPSIANYRMTWLRDAHATASVAAVVLAEDSELPKPLQARLLRSTDTIAIALLTGERRRLIAIDMPPETVDHHVDLAETEPVKAIVDAFAVLLESRPHTIRVSGVAPGRDEQVEIVISDRRLRAAMLAYSSNILVLSLIISMVTAVLVYMSIRWLLVRPMQRLTGAIAHFAENPEDTSRIVAPSGRNDEIGDAEHRLATMQRQLSETIHQRRRLAELGLAVSKINHDLRNLLASAQLFSDRLASSPDPMVQRILPKMVGALDRAVGYTRSVMSYGSTSEPPPSRRLLRLRRLVDDVGELVGLGQHPQIAFENGVPDGLEVDADPDQLFRVLINLARNAVQILETGDDATLVKRLEITAEREGSVVTIRVADTGPGVPAKVREHLFQPFQASTRKGGTGLGLAISAELVRAHGGSIELTDGAPGAVFEITLPDRPVDLAEVRRTSGGKIARKRVE</sequence>
<comment type="catalytic activity">
    <reaction evidence="1">
        <text>ATP + protein L-histidine = ADP + protein N-phospho-L-histidine.</text>
        <dbReference type="EC" id="2.7.13.3"/>
    </reaction>
</comment>
<dbReference type="Gene3D" id="1.10.287.130">
    <property type="match status" value="1"/>
</dbReference>
<evidence type="ECO:0000259" key="11">
    <source>
        <dbReference type="PROSITE" id="PS50109"/>
    </source>
</evidence>
<keyword evidence="10" id="KW-1133">Transmembrane helix</keyword>
<name>A0AAE4ATT3_9HYPH</name>
<evidence type="ECO:0000256" key="7">
    <source>
        <dbReference type="ARBA" id="ARBA00022777"/>
    </source>
</evidence>
<evidence type="ECO:0000256" key="10">
    <source>
        <dbReference type="SAM" id="Phobius"/>
    </source>
</evidence>
<evidence type="ECO:0000256" key="4">
    <source>
        <dbReference type="ARBA" id="ARBA00022553"/>
    </source>
</evidence>
<accession>A0AAE4ATT3</accession>
<keyword evidence="7 13" id="KW-0418">Kinase</keyword>
<keyword evidence="10" id="KW-0812">Transmembrane</keyword>
<evidence type="ECO:0000256" key="1">
    <source>
        <dbReference type="ARBA" id="ARBA00000085"/>
    </source>
</evidence>
<dbReference type="SUPFAM" id="SSF55874">
    <property type="entry name" value="ATPase domain of HSP90 chaperone/DNA topoisomerase II/histidine kinase"/>
    <property type="match status" value="1"/>
</dbReference>
<keyword evidence="8" id="KW-0067">ATP-binding</keyword>
<dbReference type="GO" id="GO:0004673">
    <property type="term" value="F:protein histidine kinase activity"/>
    <property type="evidence" value="ECO:0007669"/>
    <property type="project" value="UniProtKB-EC"/>
</dbReference>
<dbReference type="PRINTS" id="PR00344">
    <property type="entry name" value="BCTRLSENSOR"/>
</dbReference>
<dbReference type="Gene3D" id="3.30.565.10">
    <property type="entry name" value="Histidine kinase-like ATPase, C-terminal domain"/>
    <property type="match status" value="1"/>
</dbReference>
<reference evidence="13" key="1">
    <citation type="submission" date="2023-07" db="EMBL/GenBank/DDBJ databases">
        <title>Genomic Encyclopedia of Type Strains, Phase IV (KMG-IV): sequencing the most valuable type-strain genomes for metagenomic binning, comparative biology and taxonomic classification.</title>
        <authorList>
            <person name="Goeker M."/>
        </authorList>
    </citation>
    <scope>NUCLEOTIDE SEQUENCE</scope>
    <source>
        <strain evidence="13">DSM 21202</strain>
    </source>
</reference>
<dbReference type="PANTHER" id="PTHR44936:SF10">
    <property type="entry name" value="SENSOR PROTEIN RSTB"/>
    <property type="match status" value="1"/>
</dbReference>
<dbReference type="InterPro" id="IPR050980">
    <property type="entry name" value="2C_sensor_his_kinase"/>
</dbReference>
<dbReference type="SMART" id="SM00387">
    <property type="entry name" value="HATPase_c"/>
    <property type="match status" value="1"/>
</dbReference>
<keyword evidence="14" id="KW-1185">Reference proteome</keyword>
<dbReference type="EMBL" id="JAUSUL010000003">
    <property type="protein sequence ID" value="MDQ0316663.1"/>
    <property type="molecule type" value="Genomic_DNA"/>
</dbReference>
<feature type="transmembrane region" description="Helical" evidence="10">
    <location>
        <begin position="33"/>
        <end position="54"/>
    </location>
</feature>
<comment type="subcellular location">
    <subcellularLocation>
        <location evidence="2">Membrane</location>
    </subcellularLocation>
</comment>
<proteinExistence type="predicted"/>
<evidence type="ECO:0000313" key="14">
    <source>
        <dbReference type="Proteomes" id="UP001229244"/>
    </source>
</evidence>
<dbReference type="InterPro" id="IPR005467">
    <property type="entry name" value="His_kinase_dom"/>
</dbReference>
<evidence type="ECO:0000256" key="9">
    <source>
        <dbReference type="SAM" id="MobiDB-lite"/>
    </source>
</evidence>
<evidence type="ECO:0000259" key="12">
    <source>
        <dbReference type="PROSITE" id="PS50885"/>
    </source>
</evidence>
<evidence type="ECO:0000256" key="2">
    <source>
        <dbReference type="ARBA" id="ARBA00004370"/>
    </source>
</evidence>
<protein>
    <recommendedName>
        <fullName evidence="3">histidine kinase</fullName>
        <ecNumber evidence="3">2.7.13.3</ecNumber>
    </recommendedName>
</protein>
<dbReference type="AlphaFoldDB" id="A0AAE4ATT3"/>
<keyword evidence="10" id="KW-0472">Membrane</keyword>
<evidence type="ECO:0000313" key="13">
    <source>
        <dbReference type="EMBL" id="MDQ0316663.1"/>
    </source>
</evidence>
<dbReference type="InterPro" id="IPR036890">
    <property type="entry name" value="HATPase_C_sf"/>
</dbReference>
<dbReference type="PROSITE" id="PS50885">
    <property type="entry name" value="HAMP"/>
    <property type="match status" value="1"/>
</dbReference>
<dbReference type="GO" id="GO:0007165">
    <property type="term" value="P:signal transduction"/>
    <property type="evidence" value="ECO:0007669"/>
    <property type="project" value="InterPro"/>
</dbReference>
<feature type="region of interest" description="Disordered" evidence="9">
    <location>
        <begin position="1"/>
        <end position="23"/>
    </location>
</feature>
<dbReference type="SMART" id="SM00304">
    <property type="entry name" value="HAMP"/>
    <property type="match status" value="1"/>
</dbReference>
<dbReference type="GO" id="GO:0016020">
    <property type="term" value="C:membrane"/>
    <property type="evidence" value="ECO:0007669"/>
    <property type="project" value="UniProtKB-SubCell"/>
</dbReference>
<dbReference type="InterPro" id="IPR004358">
    <property type="entry name" value="Sig_transdc_His_kin-like_C"/>
</dbReference>
<dbReference type="Proteomes" id="UP001229244">
    <property type="component" value="Unassembled WGS sequence"/>
</dbReference>
<dbReference type="InterPro" id="IPR003660">
    <property type="entry name" value="HAMP_dom"/>
</dbReference>
<keyword evidence="4" id="KW-0597">Phosphoprotein</keyword>
<evidence type="ECO:0000256" key="3">
    <source>
        <dbReference type="ARBA" id="ARBA00012438"/>
    </source>
</evidence>
<dbReference type="InterPro" id="IPR003594">
    <property type="entry name" value="HATPase_dom"/>
</dbReference>
<organism evidence="13 14">
    <name type="scientific">Amorphus orientalis</name>
    <dbReference type="NCBI Taxonomy" id="649198"/>
    <lineage>
        <taxon>Bacteria</taxon>
        <taxon>Pseudomonadati</taxon>
        <taxon>Pseudomonadota</taxon>
        <taxon>Alphaproteobacteria</taxon>
        <taxon>Hyphomicrobiales</taxon>
        <taxon>Amorphaceae</taxon>
        <taxon>Amorphus</taxon>
    </lineage>
</organism>
<comment type="caution">
    <text evidence="13">The sequence shown here is derived from an EMBL/GenBank/DDBJ whole genome shotgun (WGS) entry which is preliminary data.</text>
</comment>
<keyword evidence="6" id="KW-0547">Nucleotide-binding</keyword>
<dbReference type="CDD" id="cd00075">
    <property type="entry name" value="HATPase"/>
    <property type="match status" value="1"/>
</dbReference>
<evidence type="ECO:0000256" key="8">
    <source>
        <dbReference type="ARBA" id="ARBA00022840"/>
    </source>
</evidence>
<gene>
    <name evidence="13" type="ORF">J2S73_003139</name>
</gene>
<dbReference type="EC" id="2.7.13.3" evidence="3"/>
<evidence type="ECO:0000256" key="6">
    <source>
        <dbReference type="ARBA" id="ARBA00022741"/>
    </source>
</evidence>
<dbReference type="RefSeq" id="WP_306886544.1">
    <property type="nucleotide sequence ID" value="NZ_JAUSUL010000003.1"/>
</dbReference>
<feature type="domain" description="Histidine kinase" evidence="11">
    <location>
        <begin position="271"/>
        <end position="482"/>
    </location>
</feature>
<dbReference type="PROSITE" id="PS50109">
    <property type="entry name" value="HIS_KIN"/>
    <property type="match status" value="1"/>
</dbReference>